<feature type="compositionally biased region" description="Polar residues" evidence="1">
    <location>
        <begin position="1"/>
        <end position="18"/>
    </location>
</feature>
<feature type="region of interest" description="Disordered" evidence="1">
    <location>
        <begin position="1"/>
        <end position="57"/>
    </location>
</feature>
<keyword evidence="3" id="KW-1185">Reference proteome</keyword>
<organism evidence="2 3">
    <name type="scientific">Pieris brassicae</name>
    <name type="common">White butterfly</name>
    <name type="synonym">Large white butterfly</name>
    <dbReference type="NCBI Taxonomy" id="7116"/>
    <lineage>
        <taxon>Eukaryota</taxon>
        <taxon>Metazoa</taxon>
        <taxon>Ecdysozoa</taxon>
        <taxon>Arthropoda</taxon>
        <taxon>Hexapoda</taxon>
        <taxon>Insecta</taxon>
        <taxon>Pterygota</taxon>
        <taxon>Neoptera</taxon>
        <taxon>Endopterygota</taxon>
        <taxon>Lepidoptera</taxon>
        <taxon>Glossata</taxon>
        <taxon>Ditrysia</taxon>
        <taxon>Papilionoidea</taxon>
        <taxon>Pieridae</taxon>
        <taxon>Pierinae</taxon>
        <taxon>Pieris</taxon>
    </lineage>
</organism>
<dbReference type="Proteomes" id="UP001152562">
    <property type="component" value="Unassembled WGS sequence"/>
</dbReference>
<reference evidence="2" key="1">
    <citation type="submission" date="2022-05" db="EMBL/GenBank/DDBJ databases">
        <authorList>
            <person name="Okamura Y."/>
        </authorList>
    </citation>
    <scope>NUCLEOTIDE SEQUENCE</scope>
</reference>
<gene>
    <name evidence="2" type="ORF">PIBRA_LOCUS12773</name>
</gene>
<feature type="compositionally biased region" description="Acidic residues" evidence="1">
    <location>
        <begin position="37"/>
        <end position="46"/>
    </location>
</feature>
<name>A0A9P0TY41_PIEBR</name>
<comment type="caution">
    <text evidence="2">The sequence shown here is derived from an EMBL/GenBank/DDBJ whole genome shotgun (WGS) entry which is preliminary data.</text>
</comment>
<dbReference type="AlphaFoldDB" id="A0A9P0TY41"/>
<proteinExistence type="predicted"/>
<protein>
    <submittedName>
        <fullName evidence="2">Uncharacterized protein</fullName>
    </submittedName>
</protein>
<accession>A0A9P0TY41</accession>
<evidence type="ECO:0000256" key="1">
    <source>
        <dbReference type="SAM" id="MobiDB-lite"/>
    </source>
</evidence>
<evidence type="ECO:0000313" key="3">
    <source>
        <dbReference type="Proteomes" id="UP001152562"/>
    </source>
</evidence>
<evidence type="ECO:0000313" key="2">
    <source>
        <dbReference type="EMBL" id="CAH4037039.1"/>
    </source>
</evidence>
<sequence length="130" mass="14804">MSISLVNLQNNLDSTESSSLERHNDIPITTQPRPEVPESEAEEVEQEGDKRKKRREDLEDCCCDPYYDPDEWEFYLFFQCFGWCCVQLGKCMENMLDGCGDCIASCCDGESSEDTAGCEDVECCDCNCFE</sequence>
<dbReference type="EMBL" id="CALOZG010000085">
    <property type="protein sequence ID" value="CAH4037039.1"/>
    <property type="molecule type" value="Genomic_DNA"/>
</dbReference>